<sequence length="79" mass="8427">MARIAVENSLSHMTEALQNSGHEVVSMDQAEGCDCCVISGQDANMMGISNAVTQASVINAEGLTDEEILNRINESMANR</sequence>
<accession>A0AA96LHA3</accession>
<gene>
    <name evidence="1" type="ORF">MJA45_12720</name>
</gene>
<name>A0AA96LHA3_9BACL</name>
<keyword evidence="2" id="KW-1185">Reference proteome</keyword>
<dbReference type="InterPro" id="IPR005370">
    <property type="entry name" value="UPF0180"/>
</dbReference>
<dbReference type="KEGG" id="paun:MJA45_12720"/>
<proteinExistence type="predicted"/>
<dbReference type="AlphaFoldDB" id="A0AA96LHA3"/>
<protein>
    <submittedName>
        <fullName evidence="1">YkuS family protein</fullName>
    </submittedName>
</protein>
<evidence type="ECO:0000313" key="2">
    <source>
        <dbReference type="Proteomes" id="UP001305702"/>
    </source>
</evidence>
<evidence type="ECO:0000313" key="1">
    <source>
        <dbReference type="EMBL" id="WNQ13836.1"/>
    </source>
</evidence>
<dbReference type="EMBL" id="CP130318">
    <property type="protein sequence ID" value="WNQ13836.1"/>
    <property type="molecule type" value="Genomic_DNA"/>
</dbReference>
<dbReference type="Pfam" id="PF03698">
    <property type="entry name" value="UPF0180"/>
    <property type="match status" value="1"/>
</dbReference>
<dbReference type="Proteomes" id="UP001305702">
    <property type="component" value="Chromosome"/>
</dbReference>
<dbReference type="RefSeq" id="WP_315607617.1">
    <property type="nucleotide sequence ID" value="NZ_CP130318.1"/>
</dbReference>
<reference evidence="1 2" key="1">
    <citation type="submission" date="2022-02" db="EMBL/GenBank/DDBJ databases">
        <title>Paenibacillus sp. MBLB1776 Whole Genome Shotgun Sequencing.</title>
        <authorList>
            <person name="Hwang C.Y."/>
            <person name="Cho E.-S."/>
            <person name="Seo M.-J."/>
        </authorList>
    </citation>
    <scope>NUCLEOTIDE SEQUENCE [LARGE SCALE GENOMIC DNA]</scope>
    <source>
        <strain evidence="1 2">MBLB1776</strain>
    </source>
</reference>
<organism evidence="1 2">
    <name type="scientific">Paenibacillus aurantius</name>
    <dbReference type="NCBI Taxonomy" id="2918900"/>
    <lineage>
        <taxon>Bacteria</taxon>
        <taxon>Bacillati</taxon>
        <taxon>Bacillota</taxon>
        <taxon>Bacilli</taxon>
        <taxon>Bacillales</taxon>
        <taxon>Paenibacillaceae</taxon>
        <taxon>Paenibacillus</taxon>
    </lineage>
</organism>